<feature type="domain" description="EamA" evidence="7">
    <location>
        <begin position="151"/>
        <end position="283"/>
    </location>
</feature>
<feature type="transmembrane region" description="Helical" evidence="6">
    <location>
        <begin position="242"/>
        <end position="261"/>
    </location>
</feature>
<feature type="transmembrane region" description="Helical" evidence="6">
    <location>
        <begin position="94"/>
        <end position="115"/>
    </location>
</feature>
<evidence type="ECO:0000256" key="5">
    <source>
        <dbReference type="ARBA" id="ARBA00023136"/>
    </source>
</evidence>
<evidence type="ECO:0000313" key="8">
    <source>
        <dbReference type="EMBL" id="PJF35114.1"/>
    </source>
</evidence>
<dbReference type="Proteomes" id="UP000229681">
    <property type="component" value="Unassembled WGS sequence"/>
</dbReference>
<dbReference type="GO" id="GO:0016020">
    <property type="term" value="C:membrane"/>
    <property type="evidence" value="ECO:0007669"/>
    <property type="project" value="UniProtKB-SubCell"/>
</dbReference>
<dbReference type="InterPro" id="IPR000620">
    <property type="entry name" value="EamA_dom"/>
</dbReference>
<keyword evidence="5 6" id="KW-0472">Membrane</keyword>
<dbReference type="Pfam" id="PF00892">
    <property type="entry name" value="EamA"/>
    <property type="match status" value="2"/>
</dbReference>
<evidence type="ECO:0000259" key="7">
    <source>
        <dbReference type="Pfam" id="PF00892"/>
    </source>
</evidence>
<feature type="transmembrane region" description="Helical" evidence="6">
    <location>
        <begin position="65"/>
        <end position="88"/>
    </location>
</feature>
<accession>A0A2M8PC42</accession>
<dbReference type="PANTHER" id="PTHR32322:SF2">
    <property type="entry name" value="EAMA DOMAIN-CONTAINING PROTEIN"/>
    <property type="match status" value="1"/>
</dbReference>
<proteinExistence type="inferred from homology"/>
<dbReference type="InterPro" id="IPR050638">
    <property type="entry name" value="AA-Vitamin_Transporters"/>
</dbReference>
<dbReference type="PANTHER" id="PTHR32322">
    <property type="entry name" value="INNER MEMBRANE TRANSPORTER"/>
    <property type="match status" value="1"/>
</dbReference>
<comment type="caution">
    <text evidence="8">The sequence shown here is derived from an EMBL/GenBank/DDBJ whole genome shotgun (WGS) entry which is preliminary data.</text>
</comment>
<feature type="transmembrane region" description="Helical" evidence="6">
    <location>
        <begin position="267"/>
        <end position="283"/>
    </location>
</feature>
<reference evidence="8 9" key="1">
    <citation type="submission" date="2017-11" db="EMBL/GenBank/DDBJ databases">
        <title>Evolution of Phototrophy in the Chloroflexi Phylum Driven by Horizontal Gene Transfer.</title>
        <authorList>
            <person name="Ward L.M."/>
            <person name="Hemp J."/>
            <person name="Shih P.M."/>
            <person name="Mcglynn S.E."/>
            <person name="Fischer W."/>
        </authorList>
    </citation>
    <scope>NUCLEOTIDE SEQUENCE [LARGE SCALE GENOMIC DNA]</scope>
    <source>
        <strain evidence="8">JP3_13</strain>
    </source>
</reference>
<evidence type="ECO:0000256" key="1">
    <source>
        <dbReference type="ARBA" id="ARBA00004141"/>
    </source>
</evidence>
<comment type="subcellular location">
    <subcellularLocation>
        <location evidence="1">Membrane</location>
        <topology evidence="1">Multi-pass membrane protein</topology>
    </subcellularLocation>
</comment>
<evidence type="ECO:0000256" key="2">
    <source>
        <dbReference type="ARBA" id="ARBA00007362"/>
    </source>
</evidence>
<feature type="transmembrane region" description="Helical" evidence="6">
    <location>
        <begin position="127"/>
        <end position="144"/>
    </location>
</feature>
<feature type="transmembrane region" description="Helical" evidence="6">
    <location>
        <begin position="182"/>
        <end position="201"/>
    </location>
</feature>
<protein>
    <recommendedName>
        <fullName evidence="7">EamA domain-containing protein</fullName>
    </recommendedName>
</protein>
<dbReference type="EMBL" id="PGTM01000205">
    <property type="protein sequence ID" value="PJF35114.1"/>
    <property type="molecule type" value="Genomic_DNA"/>
</dbReference>
<gene>
    <name evidence="8" type="ORF">CUN49_12230</name>
</gene>
<evidence type="ECO:0000256" key="4">
    <source>
        <dbReference type="ARBA" id="ARBA00022989"/>
    </source>
</evidence>
<organism evidence="8 9">
    <name type="scientific">Candidatus Thermofonsia Clade 1 bacterium</name>
    <dbReference type="NCBI Taxonomy" id="2364210"/>
    <lineage>
        <taxon>Bacteria</taxon>
        <taxon>Bacillati</taxon>
        <taxon>Chloroflexota</taxon>
        <taxon>Candidatus Thermofontia</taxon>
        <taxon>Candidatus Thermofonsia Clade 1</taxon>
    </lineage>
</organism>
<dbReference type="InterPro" id="IPR037185">
    <property type="entry name" value="EmrE-like"/>
</dbReference>
<dbReference type="SUPFAM" id="SSF103481">
    <property type="entry name" value="Multidrug resistance efflux transporter EmrE"/>
    <property type="match status" value="2"/>
</dbReference>
<dbReference type="AlphaFoldDB" id="A0A2M8PC42"/>
<feature type="domain" description="EamA" evidence="7">
    <location>
        <begin position="10"/>
        <end position="141"/>
    </location>
</feature>
<evidence type="ECO:0000313" key="9">
    <source>
        <dbReference type="Proteomes" id="UP000229681"/>
    </source>
</evidence>
<sequence length="352" mass="38560">MNEKPSTRNLIALILYPAFLGMAPVLGKLALNGQADPFTIAALRTIAAAAILWTFYLLFWRRYIFIYPAGLLGCVMVGTVNGIGSLFYYNGLNYLDASVAQLLNSTYLIFVVILAAADGHKLSRRTLLRAWLALIAVALITQGVQHEFNWFGVGLMIGNAILFAGTFILSQRVLYEMPAQTVALYVLTTMAVVVVVARLIVSREFAPLSGETLNAILGLGLTTALARLTMFFSVKRMGSLQTVLVGISETAVAILLAFILLGDQLNATQWLGVGILLVSLLLIRREDIRSRETGEMLPVPLSGIGFPSISFQRAAFTRAFLGDQAMRRLSERQDLTPEEAEMIQRLIDSPRS</sequence>
<evidence type="ECO:0000256" key="3">
    <source>
        <dbReference type="ARBA" id="ARBA00022692"/>
    </source>
</evidence>
<comment type="similarity">
    <text evidence="2">Belongs to the EamA transporter family.</text>
</comment>
<feature type="transmembrane region" description="Helical" evidence="6">
    <location>
        <begin position="213"/>
        <end position="230"/>
    </location>
</feature>
<name>A0A2M8PC42_9CHLR</name>
<feature type="transmembrane region" description="Helical" evidence="6">
    <location>
        <begin position="150"/>
        <end position="170"/>
    </location>
</feature>
<evidence type="ECO:0000256" key="6">
    <source>
        <dbReference type="SAM" id="Phobius"/>
    </source>
</evidence>
<keyword evidence="4 6" id="KW-1133">Transmembrane helix</keyword>
<keyword evidence="3 6" id="KW-0812">Transmembrane</keyword>
<feature type="transmembrane region" description="Helical" evidence="6">
    <location>
        <begin position="37"/>
        <end position="58"/>
    </location>
</feature>